<gene>
    <name evidence="1" type="ordered locus">LBJ_2740</name>
</gene>
<protein>
    <submittedName>
        <fullName evidence="1">Uncharacterized protein</fullName>
    </submittedName>
</protein>
<proteinExistence type="predicted"/>
<reference evidence="1 2" key="1">
    <citation type="journal article" date="2006" name="Proc. Natl. Acad. Sci. U.S.A.">
        <title>Genome reduction in Leptospira borgpetersenii reflects limited transmission potential.</title>
        <authorList>
            <person name="Bulach D.M."/>
            <person name="Zuerner R.L."/>
            <person name="Wilson P."/>
            <person name="Seemann T."/>
            <person name="McGrath A."/>
            <person name="Cullen P.A."/>
            <person name="Davis J."/>
            <person name="Johnson M."/>
            <person name="Kuczek E."/>
            <person name="Alt D.P."/>
            <person name="Peterson-Burch B."/>
            <person name="Coppel R.L."/>
            <person name="Rood J.I."/>
            <person name="Davies J.K."/>
            <person name="Adler B."/>
        </authorList>
    </citation>
    <scope>NUCLEOTIDE SEQUENCE [LARGE SCALE GENOMIC DNA]</scope>
    <source>
        <strain evidence="1 2">JB197</strain>
    </source>
</reference>
<dbReference type="KEGG" id="lbj:LBJ_2740"/>
<dbReference type="EMBL" id="CP000350">
    <property type="protein sequence ID" value="ABJ77149.1"/>
    <property type="molecule type" value="Genomic_DNA"/>
</dbReference>
<sequence length="127" mass="14174">MLNDNSFDHFNNILLRSIQALNRGEARVGTMGSGKVSKEIFLKYGIQDGEDRIEEGLYSVKDSHGGSEALVQTFPFWDVNGVHVWNELDLLNYDKVDLNVHVQNVQKYSVGVSSLCGTITKATWGEP</sequence>
<evidence type="ECO:0000313" key="1">
    <source>
        <dbReference type="EMBL" id="ABJ77149.1"/>
    </source>
</evidence>
<name>Q04PM1_LEPBJ</name>
<dbReference type="Proteomes" id="UP000000656">
    <property type="component" value="Chromosome 1"/>
</dbReference>
<organism evidence="1 2">
    <name type="scientific">Leptospira borgpetersenii serovar Hardjo-bovis (strain JB197)</name>
    <dbReference type="NCBI Taxonomy" id="355277"/>
    <lineage>
        <taxon>Bacteria</taxon>
        <taxon>Pseudomonadati</taxon>
        <taxon>Spirochaetota</taxon>
        <taxon>Spirochaetia</taxon>
        <taxon>Leptospirales</taxon>
        <taxon>Leptospiraceae</taxon>
        <taxon>Leptospira</taxon>
    </lineage>
</organism>
<accession>Q04PM1</accession>
<dbReference type="HOGENOM" id="CLU_1967813_0_0_12"/>
<dbReference type="AlphaFoldDB" id="Q04PM1"/>
<evidence type="ECO:0000313" key="2">
    <source>
        <dbReference type="Proteomes" id="UP000000656"/>
    </source>
</evidence>